<sequence length="155" mass="17650">MKMVGLRSLNVTRLIYEVLFNGGEQNFVLGRKHRQPQNFRGWLEMITQNGSGGWMNSTLEALSLGVPMVAMPQWTDQRTNAKFIVDVWQVGVRIKLDGKGFANKEEIELCIREIMEGENGKEMKKNSVKWKKLAIEAMDEGGSSDKNIEEFAEKL</sequence>
<keyword evidence="4" id="KW-1185">Reference proteome</keyword>
<dbReference type="PANTHER" id="PTHR11926:SF1560">
    <property type="entry name" value="UDP-GLYCOSYLTRANSFERASE 74E1-RELATED"/>
    <property type="match status" value="1"/>
</dbReference>
<dbReference type="InterPro" id="IPR002213">
    <property type="entry name" value="UDP_glucos_trans"/>
</dbReference>
<evidence type="ECO:0000313" key="3">
    <source>
        <dbReference type="EnsemblPlants" id="QL10p058353:mrna"/>
    </source>
</evidence>
<evidence type="ECO:0000256" key="2">
    <source>
        <dbReference type="ARBA" id="ARBA00022679"/>
    </source>
</evidence>
<name>A0A7N2RCJ2_QUELO</name>
<dbReference type="Pfam" id="PF00201">
    <property type="entry name" value="UDPGT"/>
    <property type="match status" value="1"/>
</dbReference>
<dbReference type="InParanoid" id="A0A7N2RCJ2"/>
<dbReference type="PANTHER" id="PTHR11926">
    <property type="entry name" value="GLUCOSYL/GLUCURONOSYL TRANSFERASES"/>
    <property type="match status" value="1"/>
</dbReference>
<keyword evidence="2" id="KW-0808">Transferase</keyword>
<organism evidence="3 4">
    <name type="scientific">Quercus lobata</name>
    <name type="common">Valley oak</name>
    <dbReference type="NCBI Taxonomy" id="97700"/>
    <lineage>
        <taxon>Eukaryota</taxon>
        <taxon>Viridiplantae</taxon>
        <taxon>Streptophyta</taxon>
        <taxon>Embryophyta</taxon>
        <taxon>Tracheophyta</taxon>
        <taxon>Spermatophyta</taxon>
        <taxon>Magnoliopsida</taxon>
        <taxon>eudicotyledons</taxon>
        <taxon>Gunneridae</taxon>
        <taxon>Pentapetalae</taxon>
        <taxon>rosids</taxon>
        <taxon>fabids</taxon>
        <taxon>Fagales</taxon>
        <taxon>Fagaceae</taxon>
        <taxon>Quercus</taxon>
    </lineage>
</organism>
<dbReference type="OMA" id="GWLEMIT"/>
<dbReference type="Gene3D" id="3.40.50.2000">
    <property type="entry name" value="Glycogen Phosphorylase B"/>
    <property type="match status" value="2"/>
</dbReference>
<dbReference type="GO" id="GO:0080043">
    <property type="term" value="F:quercetin 3-O-glucosyltransferase activity"/>
    <property type="evidence" value="ECO:0007669"/>
    <property type="project" value="TreeGrafter"/>
</dbReference>
<dbReference type="AlphaFoldDB" id="A0A7N2RCJ2"/>
<evidence type="ECO:0000256" key="1">
    <source>
        <dbReference type="ARBA" id="ARBA00009995"/>
    </source>
</evidence>
<reference evidence="3" key="2">
    <citation type="submission" date="2021-01" db="UniProtKB">
        <authorList>
            <consortium name="EnsemblPlants"/>
        </authorList>
    </citation>
    <scope>IDENTIFICATION</scope>
</reference>
<dbReference type="GO" id="GO:0080044">
    <property type="term" value="F:quercetin 7-O-glucosyltransferase activity"/>
    <property type="evidence" value="ECO:0007669"/>
    <property type="project" value="TreeGrafter"/>
</dbReference>
<protein>
    <submittedName>
        <fullName evidence="3">Uncharacterized protein</fullName>
    </submittedName>
</protein>
<proteinExistence type="inferred from homology"/>
<dbReference type="SUPFAM" id="SSF53756">
    <property type="entry name" value="UDP-Glycosyltransferase/glycogen phosphorylase"/>
    <property type="match status" value="1"/>
</dbReference>
<evidence type="ECO:0000313" key="4">
    <source>
        <dbReference type="Proteomes" id="UP000594261"/>
    </source>
</evidence>
<dbReference type="Proteomes" id="UP000594261">
    <property type="component" value="Chromosome 10"/>
</dbReference>
<dbReference type="Gramene" id="QL10p058353:mrna">
    <property type="protein sequence ID" value="QL10p058353:mrna"/>
    <property type="gene ID" value="QL10p058353"/>
</dbReference>
<comment type="similarity">
    <text evidence="1">Belongs to the UDP-glycosyltransferase family.</text>
</comment>
<dbReference type="EMBL" id="LRBV02000010">
    <property type="status" value="NOT_ANNOTATED_CDS"/>
    <property type="molecule type" value="Genomic_DNA"/>
</dbReference>
<accession>A0A7N2RCJ2</accession>
<dbReference type="EnsemblPlants" id="QL10p058353:mrna">
    <property type="protein sequence ID" value="QL10p058353:mrna"/>
    <property type="gene ID" value="QL10p058353"/>
</dbReference>
<reference evidence="3 4" key="1">
    <citation type="journal article" date="2016" name="G3 (Bethesda)">
        <title>First Draft Assembly and Annotation of the Genome of a California Endemic Oak Quercus lobata Nee (Fagaceae).</title>
        <authorList>
            <person name="Sork V.L."/>
            <person name="Fitz-Gibbon S.T."/>
            <person name="Puiu D."/>
            <person name="Crepeau M."/>
            <person name="Gugger P.F."/>
            <person name="Sherman R."/>
            <person name="Stevens K."/>
            <person name="Langley C.H."/>
            <person name="Pellegrini M."/>
            <person name="Salzberg S.L."/>
        </authorList>
    </citation>
    <scope>NUCLEOTIDE SEQUENCE [LARGE SCALE GENOMIC DNA]</scope>
    <source>
        <strain evidence="3 4">cv. SW786</strain>
    </source>
</reference>